<dbReference type="Proteomes" id="UP001489004">
    <property type="component" value="Unassembled WGS sequence"/>
</dbReference>
<feature type="region of interest" description="Disordered" evidence="2">
    <location>
        <begin position="370"/>
        <end position="395"/>
    </location>
</feature>
<feature type="compositionally biased region" description="Basic and acidic residues" evidence="2">
    <location>
        <begin position="452"/>
        <end position="476"/>
    </location>
</feature>
<dbReference type="AlphaFoldDB" id="A0AAW1P702"/>
<reference evidence="3 4" key="1">
    <citation type="journal article" date="2024" name="Nat. Commun.">
        <title>Phylogenomics reveals the evolutionary origins of lichenization in chlorophyte algae.</title>
        <authorList>
            <person name="Puginier C."/>
            <person name="Libourel C."/>
            <person name="Otte J."/>
            <person name="Skaloud P."/>
            <person name="Haon M."/>
            <person name="Grisel S."/>
            <person name="Petersen M."/>
            <person name="Berrin J.G."/>
            <person name="Delaux P.M."/>
            <person name="Dal Grande F."/>
            <person name="Keller J."/>
        </authorList>
    </citation>
    <scope>NUCLEOTIDE SEQUENCE [LARGE SCALE GENOMIC DNA]</scope>
    <source>
        <strain evidence="3 4">SAG 2043</strain>
    </source>
</reference>
<feature type="region of interest" description="Disordered" evidence="2">
    <location>
        <begin position="279"/>
        <end position="313"/>
    </location>
</feature>
<feature type="coiled-coil region" evidence="1">
    <location>
        <begin position="104"/>
        <end position="131"/>
    </location>
</feature>
<name>A0AAW1P702_9CHLO</name>
<dbReference type="GO" id="GO:1990904">
    <property type="term" value="C:ribonucleoprotein complex"/>
    <property type="evidence" value="ECO:0007669"/>
    <property type="project" value="TreeGrafter"/>
</dbReference>
<feature type="region of interest" description="Disordered" evidence="2">
    <location>
        <begin position="442"/>
        <end position="521"/>
    </location>
</feature>
<feature type="compositionally biased region" description="Low complexity" evidence="2">
    <location>
        <begin position="503"/>
        <end position="515"/>
    </location>
</feature>
<dbReference type="GO" id="GO:0008298">
    <property type="term" value="P:intracellular mRNA localization"/>
    <property type="evidence" value="ECO:0007669"/>
    <property type="project" value="TreeGrafter"/>
</dbReference>
<keyword evidence="1" id="KW-0175">Coiled coil</keyword>
<proteinExistence type="predicted"/>
<evidence type="ECO:0000313" key="4">
    <source>
        <dbReference type="Proteomes" id="UP001489004"/>
    </source>
</evidence>
<organism evidence="3 4">
    <name type="scientific">[Myrmecia] bisecta</name>
    <dbReference type="NCBI Taxonomy" id="41462"/>
    <lineage>
        <taxon>Eukaryota</taxon>
        <taxon>Viridiplantae</taxon>
        <taxon>Chlorophyta</taxon>
        <taxon>core chlorophytes</taxon>
        <taxon>Trebouxiophyceae</taxon>
        <taxon>Trebouxiales</taxon>
        <taxon>Trebouxiaceae</taxon>
        <taxon>Myrmecia</taxon>
    </lineage>
</organism>
<dbReference type="GO" id="GO:0005783">
    <property type="term" value="C:endoplasmic reticulum"/>
    <property type="evidence" value="ECO:0007669"/>
    <property type="project" value="TreeGrafter"/>
</dbReference>
<dbReference type="PANTHER" id="PTHR31027">
    <property type="entry name" value="NUCLEAR SEGREGATION PROTEIN BFR1"/>
    <property type="match status" value="1"/>
</dbReference>
<feature type="compositionally biased region" description="Basic and acidic residues" evidence="2">
    <location>
        <begin position="386"/>
        <end position="395"/>
    </location>
</feature>
<dbReference type="InterPro" id="IPR039604">
    <property type="entry name" value="Bfr1"/>
</dbReference>
<feature type="compositionally biased region" description="Low complexity" evidence="2">
    <location>
        <begin position="1"/>
        <end position="27"/>
    </location>
</feature>
<evidence type="ECO:0000313" key="3">
    <source>
        <dbReference type="EMBL" id="KAK9804196.1"/>
    </source>
</evidence>
<keyword evidence="4" id="KW-1185">Reference proteome</keyword>
<dbReference type="GO" id="GO:0003729">
    <property type="term" value="F:mRNA binding"/>
    <property type="evidence" value="ECO:0007669"/>
    <property type="project" value="TreeGrafter"/>
</dbReference>
<feature type="region of interest" description="Disordered" evidence="2">
    <location>
        <begin position="1"/>
        <end position="44"/>
    </location>
</feature>
<accession>A0AAW1P702</accession>
<evidence type="ECO:0000256" key="2">
    <source>
        <dbReference type="SAM" id="MobiDB-lite"/>
    </source>
</evidence>
<dbReference type="GO" id="GO:0042175">
    <property type="term" value="C:nuclear outer membrane-endoplasmic reticulum membrane network"/>
    <property type="evidence" value="ECO:0007669"/>
    <property type="project" value="TreeGrafter"/>
</dbReference>
<comment type="caution">
    <text evidence="3">The sequence shown here is derived from an EMBL/GenBank/DDBJ whole genome shotgun (WGS) entry which is preliminary data.</text>
</comment>
<sequence>MAAVEVAAPAVEETEAVSAPEETAAAPVRKERVKRLSRPDDTEMKAQVEKLQAQIDSHQKRVEEIKEIISSKQGNRQSVSGEQQVVRNKLMELRGQFQAELSKKQQIRADLENATKARDALRAQMRDIRAKGAAYTSVEQVDEQIRKLEHKHEHTSLTLAEEKKLLEDLKRLRASRGTVQQYNDRLESLHTDENVRIQIVERLKACDDKLNAIKGQEEGLRTELNAIRAREQEQTADIPSLIEERNECREVINAAYTAVKEIRAAHRAKVDEFYEREREWKAQQNEERKRKQELYQKERAERDAARKARDAEMAGEPFDKEVTLCEQLQNYLSKFVAAEETKVEAAAAPAAALDGMKIVQRKADKNELDGWFSGLGKGKGKGRKGKGSEEKKPADVRLMHSIDMLDAFGKLKVEVPLTSSKVPATLESIKARKEFYLQKRKQVKENGGVDPEEGKENVAKGEANGSDKEPLGESKENSNVAHANGGGPSISGKSHAAEYPKLSGGSDPEPSPSGEAGKGDVAVALTVGGEGKKHDNVSVALTVSDAEEVATGSL</sequence>
<gene>
    <name evidence="3" type="ORF">WJX72_000615</name>
</gene>
<dbReference type="PANTHER" id="PTHR31027:SF2">
    <property type="entry name" value="LEBERCILIN DOMAIN-CONTAINING PROTEIN"/>
    <property type="match status" value="1"/>
</dbReference>
<dbReference type="EMBL" id="JALJOR010000018">
    <property type="protein sequence ID" value="KAK9804196.1"/>
    <property type="molecule type" value="Genomic_DNA"/>
</dbReference>
<evidence type="ECO:0000256" key="1">
    <source>
        <dbReference type="SAM" id="Coils"/>
    </source>
</evidence>
<protein>
    <submittedName>
        <fullName evidence="3">Uncharacterized protein</fullName>
    </submittedName>
</protein>